<evidence type="ECO:0000313" key="3">
    <source>
        <dbReference type="Proteomes" id="UP000605361"/>
    </source>
</evidence>
<dbReference type="PROSITE" id="PS50005">
    <property type="entry name" value="TPR"/>
    <property type="match status" value="1"/>
</dbReference>
<name>A0A931EW25_9ACTN</name>
<protein>
    <submittedName>
        <fullName evidence="2">Tetratricopeptide repeat protein</fullName>
    </submittedName>
</protein>
<dbReference type="AlphaFoldDB" id="A0A931EW25"/>
<dbReference type="EMBL" id="JADOGI010000005">
    <property type="protein sequence ID" value="MBF8184775.1"/>
    <property type="molecule type" value="Genomic_DNA"/>
</dbReference>
<evidence type="ECO:0000313" key="2">
    <source>
        <dbReference type="EMBL" id="MBF8184775.1"/>
    </source>
</evidence>
<keyword evidence="3" id="KW-1185">Reference proteome</keyword>
<dbReference type="Gene3D" id="1.25.40.10">
    <property type="entry name" value="Tetratricopeptide repeat domain"/>
    <property type="match status" value="1"/>
</dbReference>
<dbReference type="InterPro" id="IPR019734">
    <property type="entry name" value="TPR_rpt"/>
</dbReference>
<organism evidence="2 3">
    <name type="scientific">Nonomuraea cypriaca</name>
    <dbReference type="NCBI Taxonomy" id="1187855"/>
    <lineage>
        <taxon>Bacteria</taxon>
        <taxon>Bacillati</taxon>
        <taxon>Actinomycetota</taxon>
        <taxon>Actinomycetes</taxon>
        <taxon>Streptosporangiales</taxon>
        <taxon>Streptosporangiaceae</taxon>
        <taxon>Nonomuraea</taxon>
    </lineage>
</organism>
<accession>A0A931EW25</accession>
<dbReference type="Proteomes" id="UP000605361">
    <property type="component" value="Unassembled WGS sequence"/>
</dbReference>
<keyword evidence="1" id="KW-0802">TPR repeat</keyword>
<feature type="repeat" description="TPR" evidence="1">
    <location>
        <begin position="369"/>
        <end position="402"/>
    </location>
</feature>
<dbReference type="InterPro" id="IPR011990">
    <property type="entry name" value="TPR-like_helical_dom_sf"/>
</dbReference>
<comment type="caution">
    <text evidence="2">The sequence shown here is derived from an EMBL/GenBank/DDBJ whole genome shotgun (WGS) entry which is preliminary data.</text>
</comment>
<evidence type="ECO:0000256" key="1">
    <source>
        <dbReference type="PROSITE-ProRule" id="PRU00339"/>
    </source>
</evidence>
<reference evidence="2" key="1">
    <citation type="submission" date="2020-11" db="EMBL/GenBank/DDBJ databases">
        <title>Whole-genome analyses of Nonomuraea sp. K274.</title>
        <authorList>
            <person name="Veyisoglu A."/>
        </authorList>
    </citation>
    <scope>NUCLEOTIDE SEQUENCE</scope>
    <source>
        <strain evidence="2">K274</strain>
    </source>
</reference>
<dbReference type="SUPFAM" id="SSF48452">
    <property type="entry name" value="TPR-like"/>
    <property type="match status" value="1"/>
</dbReference>
<gene>
    <name evidence="2" type="ORF">ITP53_03255</name>
</gene>
<proteinExistence type="predicted"/>
<sequence length="447" mass="49598">MSLSTKSQSRPKYLSVSLRRGFPMPRTPTSTWNLSLLGPYFGLQPTQVCSLHARNVHQAFAELIPTAPQSPFQLHMPKGLRRLTAVQLRMPELATADPDALPSHLRTERWEKLIELYEHASELGFEECLRLAVLLSALGFDDHAVQVLPDVGIPQGDADQLTVKIAMKRSHALKRARGDAVSIDYDQAVLKAVATRAPMGRPSLTAALTLVVLHARGRNPDVAAVHYWRDIATQRIAGLEQRSWLDQLAESTYWRAVSYLPFLQGDHVLTGRELDRAEELARTLPTDTPEQEFARSQNLHPLLETRSRAALAAGDIDAAIRYGTELTTLDPYDGKVFLVLGDLMVRADDQTAALAAYRRSTLLGAPYAPRAHYAIAMRHEAAGDLDAALSSYVRAAELDPLAYSAVRKIHQLAAALGRADLKRWSMAWLNAVRRRLPAPDLVEERVL</sequence>
<dbReference type="RefSeq" id="WP_195893759.1">
    <property type="nucleotide sequence ID" value="NZ_JADOGI010000005.1"/>
</dbReference>